<proteinExistence type="inferred from homology"/>
<dbReference type="EMBL" id="JADCNL010000001">
    <property type="protein sequence ID" value="KAG0499379.1"/>
    <property type="molecule type" value="Genomic_DNA"/>
</dbReference>
<evidence type="ECO:0008006" key="6">
    <source>
        <dbReference type="Google" id="ProtNLM"/>
    </source>
</evidence>
<feature type="short sequence motif" description="VHIID" evidence="3">
    <location>
        <begin position="215"/>
        <end position="219"/>
    </location>
</feature>
<organism evidence="4 5">
    <name type="scientific">Vanilla planifolia</name>
    <name type="common">Vanilla</name>
    <dbReference type="NCBI Taxonomy" id="51239"/>
    <lineage>
        <taxon>Eukaryota</taxon>
        <taxon>Viridiplantae</taxon>
        <taxon>Streptophyta</taxon>
        <taxon>Embryophyta</taxon>
        <taxon>Tracheophyta</taxon>
        <taxon>Spermatophyta</taxon>
        <taxon>Magnoliopsida</taxon>
        <taxon>Liliopsida</taxon>
        <taxon>Asparagales</taxon>
        <taxon>Orchidaceae</taxon>
        <taxon>Vanilloideae</taxon>
        <taxon>Vanilleae</taxon>
        <taxon>Vanilla</taxon>
    </lineage>
</organism>
<evidence type="ECO:0000256" key="3">
    <source>
        <dbReference type="PROSITE-ProRule" id="PRU01191"/>
    </source>
</evidence>
<protein>
    <recommendedName>
        <fullName evidence="6">Nodulation-signaling pathway 2 protein</fullName>
    </recommendedName>
</protein>
<comment type="caution">
    <text evidence="3">Lacks conserved residue(s) required for the propagation of feature annotation.</text>
</comment>
<evidence type="ECO:0000256" key="2">
    <source>
        <dbReference type="ARBA" id="ARBA00023163"/>
    </source>
</evidence>
<gene>
    <name evidence="4" type="ORF">HPP92_004070</name>
</gene>
<evidence type="ECO:0000313" key="5">
    <source>
        <dbReference type="Proteomes" id="UP000636800"/>
    </source>
</evidence>
<evidence type="ECO:0000256" key="1">
    <source>
        <dbReference type="ARBA" id="ARBA00023015"/>
    </source>
</evidence>
<dbReference type="InterPro" id="IPR005202">
    <property type="entry name" value="TF_GRAS"/>
</dbReference>
<sequence>MEIAMADVAEFCFSDRLSDDPIDVGWSDWLHIIGWPPGFDDMNWNSTAATSDEYFHAGSSSETLEHWSSSISDAAISSSVGTPVEDPPKPPCIGEIDKGVRLIHLLSAAGEALSHYNNGQQLARVILARLKQLLTPATGVVSNGTVRLVSHFTNALFRLVDAEGKELPLSETIHCYATEVASAMQLLQDMSPYLNFGYFTANQAILEAVVGERRVHVVDFDIGEGAQWAPLIQALVSTRGSSPAPSHLRITAVTRGRKSAASTVVKETGRRLAAFAASVGLPFSFAQCRLDREECFRPEAMRLMHGEPIVFNCAIHQPHHLHHAPKSVESFLAGAAKMGARLVTVMEEEKGGEAANEGRFFGRFMEEVQRYSAMWDALEAGFPQQGMVRETVENVVFVPRIISAVEMAFFQREETPAAGFAEKMVVAGFRGLALSYFNLLQAKLMLGLFNEGYHIDEAEPNKLVLCWKSRPLVSASIWSCLQPPPPQP</sequence>
<dbReference type="PROSITE" id="PS50985">
    <property type="entry name" value="GRAS"/>
    <property type="match status" value="1"/>
</dbReference>
<keyword evidence="1" id="KW-0805">Transcription regulation</keyword>
<dbReference type="OrthoDB" id="533763at2759"/>
<dbReference type="PANTHER" id="PTHR31636">
    <property type="entry name" value="OSJNBA0084A10.13 PROTEIN-RELATED"/>
    <property type="match status" value="1"/>
</dbReference>
<dbReference type="Proteomes" id="UP000636800">
    <property type="component" value="Chromosome 1"/>
</dbReference>
<accession>A0A835S152</accession>
<evidence type="ECO:0000313" key="4">
    <source>
        <dbReference type="EMBL" id="KAG0499379.1"/>
    </source>
</evidence>
<dbReference type="AlphaFoldDB" id="A0A835S152"/>
<feature type="region of interest" description="Leucine repeat II (LRII)" evidence="3">
    <location>
        <begin position="267"/>
        <end position="299"/>
    </location>
</feature>
<comment type="similarity">
    <text evidence="3">Belongs to the GRAS family.</text>
</comment>
<comment type="caution">
    <text evidence="4">The sequence shown here is derived from an EMBL/GenBank/DDBJ whole genome shotgun (WGS) entry which is preliminary data.</text>
</comment>
<feature type="region of interest" description="SAW" evidence="3">
    <location>
        <begin position="406"/>
        <end position="479"/>
    </location>
</feature>
<dbReference type="Pfam" id="PF03514">
    <property type="entry name" value="GRAS"/>
    <property type="match status" value="1"/>
</dbReference>
<keyword evidence="5" id="KW-1185">Reference proteome</keyword>
<keyword evidence="2" id="KW-0804">Transcription</keyword>
<name>A0A835S152_VANPL</name>
<reference evidence="4 5" key="1">
    <citation type="journal article" date="2020" name="Nat. Food">
        <title>A phased Vanilla planifolia genome enables genetic improvement of flavour and production.</title>
        <authorList>
            <person name="Hasing T."/>
            <person name="Tang H."/>
            <person name="Brym M."/>
            <person name="Khazi F."/>
            <person name="Huang T."/>
            <person name="Chambers A.H."/>
        </authorList>
    </citation>
    <scope>NUCLEOTIDE SEQUENCE [LARGE SCALE GENOMIC DNA]</scope>
    <source>
        <tissue evidence="4">Leaf</tissue>
    </source>
</reference>